<dbReference type="InterPro" id="IPR013328">
    <property type="entry name" value="6PGD_dom2"/>
</dbReference>
<protein>
    <submittedName>
        <fullName evidence="4">3-hydroxyacyl-CoA dehydrogenase</fullName>
    </submittedName>
</protein>
<sequence length="311" mass="33242">MAQGPETIAIIGCGLIGESWSALFTAHGHDVAVWDPASPAAEPLLERVEGARRQVRRIEGRGTERDGRLLVARTLEEAVAAATWIQENAPESVPLKRELYGRIEGAAPPDAVIASSTSSLTWSELARDMRHPGRFVTAHPFNPPHIMPLVEIYARDAALRERAAGFYRSLGREAVVLNRDAVGHVANRLASALWREAVNIVAEGIADVATVDAALVNGPGLRWSAVGAHMAYHLGGGGEGIAHYLEHLGPSQERRWATLGSPSLTPEICAMLVEGVAAEAAGRSIAELEAARDEAITRILAARKEARHAGE</sequence>
<proteinExistence type="predicted"/>
<dbReference type="SUPFAM" id="SSF51735">
    <property type="entry name" value="NAD(P)-binding Rossmann-fold domains"/>
    <property type="match status" value="1"/>
</dbReference>
<dbReference type="EMBL" id="JAUSVK010000001">
    <property type="protein sequence ID" value="MDQ0394472.1"/>
    <property type="molecule type" value="Genomic_DNA"/>
</dbReference>
<dbReference type="InterPro" id="IPR006108">
    <property type="entry name" value="3HC_DH_C"/>
</dbReference>
<reference evidence="4 5" key="1">
    <citation type="submission" date="2023-07" db="EMBL/GenBank/DDBJ databases">
        <title>Genomic Encyclopedia of Type Strains, Phase IV (KMG-IV): sequencing the most valuable type-strain genomes for metagenomic binning, comparative biology and taxonomic classification.</title>
        <authorList>
            <person name="Goeker M."/>
        </authorList>
    </citation>
    <scope>NUCLEOTIDE SEQUENCE [LARGE SCALE GENOMIC DNA]</scope>
    <source>
        <strain evidence="4 5">DSM 5896</strain>
    </source>
</reference>
<evidence type="ECO:0000259" key="3">
    <source>
        <dbReference type="Pfam" id="PF02737"/>
    </source>
</evidence>
<dbReference type="InterPro" id="IPR008927">
    <property type="entry name" value="6-PGluconate_DH-like_C_sf"/>
</dbReference>
<dbReference type="Pfam" id="PF00725">
    <property type="entry name" value="3HCDH"/>
    <property type="match status" value="1"/>
</dbReference>
<organism evidence="4 5">
    <name type="scientific">Labrys monachus</name>
    <dbReference type="NCBI Taxonomy" id="217067"/>
    <lineage>
        <taxon>Bacteria</taxon>
        <taxon>Pseudomonadati</taxon>
        <taxon>Pseudomonadota</taxon>
        <taxon>Alphaproteobacteria</taxon>
        <taxon>Hyphomicrobiales</taxon>
        <taxon>Xanthobacteraceae</taxon>
        <taxon>Labrys</taxon>
    </lineage>
</organism>
<gene>
    <name evidence="4" type="ORF">J3R73_004264</name>
</gene>
<feature type="domain" description="3-hydroxyacyl-CoA dehydrogenase C-terminal" evidence="2">
    <location>
        <begin position="183"/>
        <end position="251"/>
    </location>
</feature>
<dbReference type="RefSeq" id="WP_307431553.1">
    <property type="nucleotide sequence ID" value="NZ_JAUSVK010000001.1"/>
</dbReference>
<evidence type="ECO:0000259" key="2">
    <source>
        <dbReference type="Pfam" id="PF00725"/>
    </source>
</evidence>
<dbReference type="InterPro" id="IPR006176">
    <property type="entry name" value="3-OHacyl-CoA_DH_NAD-bd"/>
</dbReference>
<dbReference type="Gene3D" id="1.10.1040.10">
    <property type="entry name" value="N-(1-d-carboxylethyl)-l-norvaline Dehydrogenase, domain 2"/>
    <property type="match status" value="1"/>
</dbReference>
<dbReference type="PIRSF" id="PIRSF000105">
    <property type="entry name" value="HCDH"/>
    <property type="match status" value="1"/>
</dbReference>
<dbReference type="Pfam" id="PF02737">
    <property type="entry name" value="3HCDH_N"/>
    <property type="match status" value="1"/>
</dbReference>
<accession>A0ABU0FJF4</accession>
<dbReference type="InterPro" id="IPR022694">
    <property type="entry name" value="3-OHacyl-CoA_DH"/>
</dbReference>
<feature type="domain" description="3-hydroxyacyl-CoA dehydrogenase NAD binding" evidence="3">
    <location>
        <begin position="7"/>
        <end position="179"/>
    </location>
</feature>
<evidence type="ECO:0000256" key="1">
    <source>
        <dbReference type="ARBA" id="ARBA00023002"/>
    </source>
</evidence>
<name>A0ABU0FJF4_9HYPH</name>
<keyword evidence="5" id="KW-1185">Reference proteome</keyword>
<dbReference type="PANTHER" id="PTHR48075">
    <property type="entry name" value="3-HYDROXYACYL-COA DEHYDROGENASE FAMILY PROTEIN"/>
    <property type="match status" value="1"/>
</dbReference>
<keyword evidence="1" id="KW-0560">Oxidoreductase</keyword>
<comment type="caution">
    <text evidence="4">The sequence shown here is derived from an EMBL/GenBank/DDBJ whole genome shotgun (WGS) entry which is preliminary data.</text>
</comment>
<dbReference type="Gene3D" id="3.40.50.720">
    <property type="entry name" value="NAD(P)-binding Rossmann-like Domain"/>
    <property type="match status" value="1"/>
</dbReference>
<dbReference type="SUPFAM" id="SSF48179">
    <property type="entry name" value="6-phosphogluconate dehydrogenase C-terminal domain-like"/>
    <property type="match status" value="1"/>
</dbReference>
<evidence type="ECO:0000313" key="5">
    <source>
        <dbReference type="Proteomes" id="UP001237448"/>
    </source>
</evidence>
<dbReference type="Proteomes" id="UP001237448">
    <property type="component" value="Unassembled WGS sequence"/>
</dbReference>
<dbReference type="PANTHER" id="PTHR48075:SF5">
    <property type="entry name" value="3-HYDROXYBUTYRYL-COA DEHYDROGENASE"/>
    <property type="match status" value="1"/>
</dbReference>
<dbReference type="InterPro" id="IPR036291">
    <property type="entry name" value="NAD(P)-bd_dom_sf"/>
</dbReference>
<evidence type="ECO:0000313" key="4">
    <source>
        <dbReference type="EMBL" id="MDQ0394472.1"/>
    </source>
</evidence>